<evidence type="ECO:0000259" key="4">
    <source>
        <dbReference type="PROSITE" id="PS51767"/>
    </source>
</evidence>
<feature type="active site" evidence="2">
    <location>
        <position position="287"/>
    </location>
</feature>
<dbReference type="InterPro" id="IPR001461">
    <property type="entry name" value="Aspartic_peptidase_A1"/>
</dbReference>
<dbReference type="AlphaFoldDB" id="A0A2G8S4F9"/>
<evidence type="ECO:0000256" key="1">
    <source>
        <dbReference type="ARBA" id="ARBA00007447"/>
    </source>
</evidence>
<comment type="caution">
    <text evidence="5">The sequence shown here is derived from an EMBL/GenBank/DDBJ whole genome shotgun (WGS) entry which is preliminary data.</text>
</comment>
<evidence type="ECO:0000256" key="2">
    <source>
        <dbReference type="PIRSR" id="PIRSR601461-1"/>
    </source>
</evidence>
<evidence type="ECO:0000256" key="3">
    <source>
        <dbReference type="SAM" id="SignalP"/>
    </source>
</evidence>
<proteinExistence type="inferred from homology"/>
<dbReference type="InterPro" id="IPR034164">
    <property type="entry name" value="Pepsin-like_dom"/>
</dbReference>
<name>A0A2G8S4F9_9APHY</name>
<evidence type="ECO:0000313" key="5">
    <source>
        <dbReference type="EMBL" id="PIL28663.1"/>
    </source>
</evidence>
<keyword evidence="3" id="KW-0732">Signal</keyword>
<dbReference type="PRINTS" id="PR00792">
    <property type="entry name" value="PEPSIN"/>
</dbReference>
<gene>
    <name evidence="5" type="ORF">GSI_08707</name>
</gene>
<reference evidence="5 6" key="1">
    <citation type="journal article" date="2015" name="Sci. Rep.">
        <title>Chromosome-level genome map provides insights into diverse defense mechanisms in the medicinal fungus Ganoderma sinense.</title>
        <authorList>
            <person name="Zhu Y."/>
            <person name="Xu J."/>
            <person name="Sun C."/>
            <person name="Zhou S."/>
            <person name="Xu H."/>
            <person name="Nelson D.R."/>
            <person name="Qian J."/>
            <person name="Song J."/>
            <person name="Luo H."/>
            <person name="Xiang L."/>
            <person name="Li Y."/>
            <person name="Xu Z."/>
            <person name="Ji A."/>
            <person name="Wang L."/>
            <person name="Lu S."/>
            <person name="Hayward A."/>
            <person name="Sun W."/>
            <person name="Li X."/>
            <person name="Schwartz D.C."/>
            <person name="Wang Y."/>
            <person name="Chen S."/>
        </authorList>
    </citation>
    <scope>NUCLEOTIDE SEQUENCE [LARGE SCALE GENOMIC DNA]</scope>
    <source>
        <strain evidence="5 6">ZZ0214-1</strain>
    </source>
</reference>
<dbReference type="CDD" id="cd05471">
    <property type="entry name" value="pepsin_like"/>
    <property type="match status" value="1"/>
</dbReference>
<dbReference type="GO" id="GO:0004190">
    <property type="term" value="F:aspartic-type endopeptidase activity"/>
    <property type="evidence" value="ECO:0007669"/>
    <property type="project" value="InterPro"/>
</dbReference>
<sequence length="415" mass="43252">MLSGLRLASAFLGVLALGFCSEALAVRKPSPVTLPFARRFNSTGATKILEHDQARAKALKARALAKPGQLSRRIIDNDPVTNQAVDYVATVGFGTPPSEFTLLIDTGSSNTFVGVTKPFEATSTTVNTGQLMEVIFGSGFVIGEEFLDTVTLGPGVAIQNQSFAVAIESSGFDGLDGLIGIGPVDLTCGTLFPNTSACVPTVTDNAFAQGLIDAHEVGISFAPTTSLETTNGELTFGGIDTSKFTGPLNFVPITTTAPASEFVGIDQSVTYGAAGTTVLATTAGITDTGTTLLLLASDALATYQELTGAVLDENVGLLSLTPEQFGNLESLFFNIGGNTLEFTPNAQAWPRALNEAIGGDANSVFLIVGDLGSDSGEGFDFVDGMTFLERFYYVFDSGNNQVGFATTEFTNAETN</sequence>
<dbReference type="STRING" id="1077348.A0A2G8S4F9"/>
<dbReference type="OrthoDB" id="660550at2759"/>
<dbReference type="GO" id="GO:0006508">
    <property type="term" value="P:proteolysis"/>
    <property type="evidence" value="ECO:0007669"/>
    <property type="project" value="InterPro"/>
</dbReference>
<dbReference type="InterPro" id="IPR033121">
    <property type="entry name" value="PEPTIDASE_A1"/>
</dbReference>
<feature type="domain" description="Peptidase A1" evidence="4">
    <location>
        <begin position="87"/>
        <end position="405"/>
    </location>
</feature>
<dbReference type="PROSITE" id="PS51767">
    <property type="entry name" value="PEPTIDASE_A1"/>
    <property type="match status" value="1"/>
</dbReference>
<dbReference type="PANTHER" id="PTHR47966:SF51">
    <property type="entry name" value="BETA-SITE APP-CLEAVING ENZYME, ISOFORM A-RELATED"/>
    <property type="match status" value="1"/>
</dbReference>
<dbReference type="EMBL" id="AYKW01000023">
    <property type="protein sequence ID" value="PIL28663.1"/>
    <property type="molecule type" value="Genomic_DNA"/>
</dbReference>
<feature type="chain" id="PRO_5013553548" evidence="3">
    <location>
        <begin position="26"/>
        <end position="415"/>
    </location>
</feature>
<dbReference type="Proteomes" id="UP000230002">
    <property type="component" value="Unassembled WGS sequence"/>
</dbReference>
<accession>A0A2G8S4F9</accession>
<dbReference type="Gene3D" id="2.40.70.10">
    <property type="entry name" value="Acid Proteases"/>
    <property type="match status" value="2"/>
</dbReference>
<organism evidence="5 6">
    <name type="scientific">Ganoderma sinense ZZ0214-1</name>
    <dbReference type="NCBI Taxonomy" id="1077348"/>
    <lineage>
        <taxon>Eukaryota</taxon>
        <taxon>Fungi</taxon>
        <taxon>Dikarya</taxon>
        <taxon>Basidiomycota</taxon>
        <taxon>Agaricomycotina</taxon>
        <taxon>Agaricomycetes</taxon>
        <taxon>Polyporales</taxon>
        <taxon>Polyporaceae</taxon>
        <taxon>Ganoderma</taxon>
    </lineage>
</organism>
<feature type="active site" evidence="2">
    <location>
        <position position="105"/>
    </location>
</feature>
<dbReference type="SUPFAM" id="SSF50630">
    <property type="entry name" value="Acid proteases"/>
    <property type="match status" value="1"/>
</dbReference>
<dbReference type="Pfam" id="PF00026">
    <property type="entry name" value="Asp"/>
    <property type="match status" value="1"/>
</dbReference>
<protein>
    <submittedName>
        <fullName evidence="5">Transporter</fullName>
    </submittedName>
</protein>
<evidence type="ECO:0000313" key="6">
    <source>
        <dbReference type="Proteomes" id="UP000230002"/>
    </source>
</evidence>
<dbReference type="PANTHER" id="PTHR47966">
    <property type="entry name" value="BETA-SITE APP-CLEAVING ENZYME, ISOFORM A-RELATED"/>
    <property type="match status" value="1"/>
</dbReference>
<comment type="similarity">
    <text evidence="1">Belongs to the peptidase A1 family.</text>
</comment>
<dbReference type="InterPro" id="IPR021109">
    <property type="entry name" value="Peptidase_aspartic_dom_sf"/>
</dbReference>
<feature type="signal peptide" evidence="3">
    <location>
        <begin position="1"/>
        <end position="25"/>
    </location>
</feature>
<keyword evidence="6" id="KW-1185">Reference proteome</keyword>